<keyword evidence="4" id="KW-0547">Nucleotide-binding</keyword>
<keyword evidence="3" id="KW-1003">Cell membrane</keyword>
<evidence type="ECO:0000256" key="6">
    <source>
        <dbReference type="ARBA" id="ARBA00023136"/>
    </source>
</evidence>
<evidence type="ECO:0000256" key="2">
    <source>
        <dbReference type="ARBA" id="ARBA00022448"/>
    </source>
</evidence>
<dbReference type="AlphaFoldDB" id="X1TRC7"/>
<dbReference type="GO" id="GO:0005524">
    <property type="term" value="F:ATP binding"/>
    <property type="evidence" value="ECO:0007669"/>
    <property type="project" value="UniProtKB-KW"/>
</dbReference>
<dbReference type="SUPFAM" id="SSF52540">
    <property type="entry name" value="P-loop containing nucleoside triphosphate hydrolases"/>
    <property type="match status" value="1"/>
</dbReference>
<dbReference type="GO" id="GO:0016887">
    <property type="term" value="F:ATP hydrolysis activity"/>
    <property type="evidence" value="ECO:0007669"/>
    <property type="project" value="InterPro"/>
</dbReference>
<dbReference type="CDD" id="cd03257">
    <property type="entry name" value="ABC_NikE_OppD_transporters"/>
    <property type="match status" value="1"/>
</dbReference>
<name>X1TRC7_9ZZZZ</name>
<evidence type="ECO:0000256" key="1">
    <source>
        <dbReference type="ARBA" id="ARBA00004202"/>
    </source>
</evidence>
<sequence length="307" mass="34082">MTLPLYHLQSFEDLLLQVKDLKTYFYTDDGVVKAVDGVDFTIRKGETLGMVGESGCGKSVSALSLLRLIQEPPGKIVGGEIWFKGEELLKKSPEEMRKIRGNDISMIFQEPMTSLNPVYTIGEQISEAIVLHQKLDKEKALKKTVEMLKLVSMPSPETRVHEYPHELSGGQRQRAMIAMALSCNPDLLIADEPTTALDVTIQAQILELMKKLKDEIGMSVLMITHDLGVIAEVSHDVVVVYAGKAVEYADVKTIFKNPRHPYTMALQNSIPRLTDKPGKKLEVIQGGIPDPLALPSGCKFHPRCKFA</sequence>
<dbReference type="SMART" id="SM00382">
    <property type="entry name" value="AAA"/>
    <property type="match status" value="1"/>
</dbReference>
<dbReference type="Pfam" id="PF08352">
    <property type="entry name" value="oligo_HPY"/>
    <property type="match status" value="1"/>
</dbReference>
<dbReference type="PROSITE" id="PS50893">
    <property type="entry name" value="ABC_TRANSPORTER_2"/>
    <property type="match status" value="1"/>
</dbReference>
<comment type="caution">
    <text evidence="8">The sequence shown here is derived from an EMBL/GenBank/DDBJ whole genome shotgun (WGS) entry which is preliminary data.</text>
</comment>
<keyword evidence="6" id="KW-0472">Membrane</keyword>
<dbReference type="NCBIfam" id="TIGR01727">
    <property type="entry name" value="oligo_HPY"/>
    <property type="match status" value="1"/>
</dbReference>
<dbReference type="PANTHER" id="PTHR43297:SF2">
    <property type="entry name" value="DIPEPTIDE TRANSPORT ATP-BINDING PROTEIN DPPD"/>
    <property type="match status" value="1"/>
</dbReference>
<feature type="domain" description="ABC transporter" evidence="7">
    <location>
        <begin position="16"/>
        <end position="267"/>
    </location>
</feature>
<gene>
    <name evidence="8" type="ORF">S12H4_14525</name>
</gene>
<dbReference type="PROSITE" id="PS00211">
    <property type="entry name" value="ABC_TRANSPORTER_1"/>
    <property type="match status" value="1"/>
</dbReference>
<dbReference type="Pfam" id="PF00005">
    <property type="entry name" value="ABC_tran"/>
    <property type="match status" value="1"/>
</dbReference>
<dbReference type="InterPro" id="IPR003593">
    <property type="entry name" value="AAA+_ATPase"/>
</dbReference>
<accession>X1TRC7</accession>
<dbReference type="InterPro" id="IPR017871">
    <property type="entry name" value="ABC_transporter-like_CS"/>
</dbReference>
<dbReference type="InterPro" id="IPR003439">
    <property type="entry name" value="ABC_transporter-like_ATP-bd"/>
</dbReference>
<comment type="subcellular location">
    <subcellularLocation>
        <location evidence="1">Cell membrane</location>
        <topology evidence="1">Peripheral membrane protein</topology>
    </subcellularLocation>
</comment>
<feature type="non-terminal residue" evidence="8">
    <location>
        <position position="307"/>
    </location>
</feature>
<evidence type="ECO:0000256" key="3">
    <source>
        <dbReference type="ARBA" id="ARBA00022475"/>
    </source>
</evidence>
<dbReference type="GO" id="GO:0015833">
    <property type="term" value="P:peptide transport"/>
    <property type="evidence" value="ECO:0007669"/>
    <property type="project" value="InterPro"/>
</dbReference>
<dbReference type="EMBL" id="BARW01006924">
    <property type="protein sequence ID" value="GAI82579.1"/>
    <property type="molecule type" value="Genomic_DNA"/>
</dbReference>
<dbReference type="FunFam" id="3.40.50.300:FF:000016">
    <property type="entry name" value="Oligopeptide ABC transporter ATP-binding component"/>
    <property type="match status" value="1"/>
</dbReference>
<dbReference type="InterPro" id="IPR027417">
    <property type="entry name" value="P-loop_NTPase"/>
</dbReference>
<keyword evidence="5" id="KW-0067">ATP-binding</keyword>
<keyword evidence="2" id="KW-0813">Transport</keyword>
<protein>
    <recommendedName>
        <fullName evidence="7">ABC transporter domain-containing protein</fullName>
    </recommendedName>
</protein>
<reference evidence="8" key="1">
    <citation type="journal article" date="2014" name="Front. Microbiol.">
        <title>High frequency of phylogenetically diverse reductive dehalogenase-homologous genes in deep subseafloor sedimentary metagenomes.</title>
        <authorList>
            <person name="Kawai M."/>
            <person name="Futagami T."/>
            <person name="Toyoda A."/>
            <person name="Takaki Y."/>
            <person name="Nishi S."/>
            <person name="Hori S."/>
            <person name="Arai W."/>
            <person name="Tsubouchi T."/>
            <person name="Morono Y."/>
            <person name="Uchiyama I."/>
            <person name="Ito T."/>
            <person name="Fujiyama A."/>
            <person name="Inagaki F."/>
            <person name="Takami H."/>
        </authorList>
    </citation>
    <scope>NUCLEOTIDE SEQUENCE</scope>
    <source>
        <strain evidence="8">Expedition CK06-06</strain>
    </source>
</reference>
<evidence type="ECO:0000256" key="5">
    <source>
        <dbReference type="ARBA" id="ARBA00022840"/>
    </source>
</evidence>
<dbReference type="PANTHER" id="PTHR43297">
    <property type="entry name" value="OLIGOPEPTIDE TRANSPORT ATP-BINDING PROTEIN APPD"/>
    <property type="match status" value="1"/>
</dbReference>
<dbReference type="InterPro" id="IPR050388">
    <property type="entry name" value="ABC_Ni/Peptide_Import"/>
</dbReference>
<dbReference type="InterPro" id="IPR013563">
    <property type="entry name" value="Oligopep_ABC_C"/>
</dbReference>
<evidence type="ECO:0000313" key="8">
    <source>
        <dbReference type="EMBL" id="GAI82579.1"/>
    </source>
</evidence>
<evidence type="ECO:0000256" key="4">
    <source>
        <dbReference type="ARBA" id="ARBA00022741"/>
    </source>
</evidence>
<evidence type="ECO:0000259" key="7">
    <source>
        <dbReference type="PROSITE" id="PS50893"/>
    </source>
</evidence>
<dbReference type="GO" id="GO:0005886">
    <property type="term" value="C:plasma membrane"/>
    <property type="evidence" value="ECO:0007669"/>
    <property type="project" value="UniProtKB-SubCell"/>
</dbReference>
<organism evidence="8">
    <name type="scientific">marine sediment metagenome</name>
    <dbReference type="NCBI Taxonomy" id="412755"/>
    <lineage>
        <taxon>unclassified sequences</taxon>
        <taxon>metagenomes</taxon>
        <taxon>ecological metagenomes</taxon>
    </lineage>
</organism>
<proteinExistence type="predicted"/>
<dbReference type="Gene3D" id="3.40.50.300">
    <property type="entry name" value="P-loop containing nucleotide triphosphate hydrolases"/>
    <property type="match status" value="1"/>
</dbReference>